<dbReference type="EMBL" id="JAPQEX020000001">
    <property type="protein sequence ID" value="MDG1641094.1"/>
    <property type="molecule type" value="Genomic_DNA"/>
</dbReference>
<dbReference type="Proteomes" id="UP001075001">
    <property type="component" value="Unassembled WGS sequence"/>
</dbReference>
<dbReference type="Pfam" id="PF14103">
    <property type="entry name" value="DUF4276"/>
    <property type="match status" value="1"/>
</dbReference>
<keyword evidence="2" id="KW-1185">Reference proteome</keyword>
<name>A0ABT6E6S0_9ENTR</name>
<organism evidence="1 2">
    <name type="scientific">Klebsiella huaxiensis</name>
    <dbReference type="NCBI Taxonomy" id="2153354"/>
    <lineage>
        <taxon>Bacteria</taxon>
        <taxon>Pseudomonadati</taxon>
        <taxon>Pseudomonadota</taxon>
        <taxon>Gammaproteobacteria</taxon>
        <taxon>Enterobacterales</taxon>
        <taxon>Enterobacteriaceae</taxon>
        <taxon>Klebsiella/Raoultella group</taxon>
        <taxon>Klebsiella</taxon>
    </lineage>
</organism>
<accession>A0ABT6E6S0</accession>
<dbReference type="InterPro" id="IPR025455">
    <property type="entry name" value="DUF4276"/>
</dbReference>
<dbReference type="RefSeq" id="WP_128335019.1">
    <property type="nucleotide sequence ID" value="NZ_JAPQEX020000001.1"/>
</dbReference>
<gene>
    <name evidence="1" type="ORF">OXR69_004215</name>
</gene>
<evidence type="ECO:0000313" key="2">
    <source>
        <dbReference type="Proteomes" id="UP001075001"/>
    </source>
</evidence>
<protein>
    <submittedName>
        <fullName evidence="1">DUF4276 family protein</fullName>
    </submittedName>
</protein>
<evidence type="ECO:0000313" key="1">
    <source>
        <dbReference type="EMBL" id="MDG1641094.1"/>
    </source>
</evidence>
<sequence length="228" mass="25458">MNSYINVIAIVEGKTEQVFIEQILAPWLAERMIFMTATQVSKPGQKGGDVRFSRVSRDIGLHLKQRTDTYVTTLVDYYGVTEWPGMDSLPAQRAPAQIAEHLNTAVMNEVNNLFAEQQSARRFIPFITLHEFEALLFSDSSILAAELGIPVANVEAVVAECGEPEAINNGRETAPSKRLNRWTPEGKFGKTTQGIAIAKRIGITRMREQCPLFNTWIARFEALMVESA</sequence>
<comment type="caution">
    <text evidence="1">The sequence shown here is derived from an EMBL/GenBank/DDBJ whole genome shotgun (WGS) entry which is preliminary data.</text>
</comment>
<reference evidence="1" key="1">
    <citation type="submission" date="2023-03" db="EMBL/GenBank/DDBJ databases">
        <title>identification of new KPC variant in Klebsiella huaxiensis from the Hospital Sewage Samples in China.</title>
        <authorList>
            <person name="Wu Y."/>
        </authorList>
    </citation>
    <scope>NUCLEOTIDE SEQUENCE</scope>
    <source>
        <strain evidence="1">ZR-9</strain>
    </source>
</reference>
<proteinExistence type="predicted"/>